<organism evidence="1 2">
    <name type="scientific">Salmonella enteritidis</name>
    <dbReference type="NCBI Taxonomy" id="149539"/>
    <lineage>
        <taxon>Bacteria</taxon>
        <taxon>Pseudomonadati</taxon>
        <taxon>Pseudomonadota</taxon>
        <taxon>Gammaproteobacteria</taxon>
        <taxon>Enterobacterales</taxon>
        <taxon>Enterobacteriaceae</taxon>
        <taxon>Salmonella</taxon>
    </lineage>
</organism>
<gene>
    <name evidence="1" type="ORF">ABA47_0111</name>
</gene>
<proteinExistence type="predicted"/>
<accession>A0A1X8WF76</accession>
<comment type="caution">
    <text evidence="1">The sequence shown here is derived from an EMBL/GenBank/DDBJ whole genome shotgun (WGS) entry which is preliminary data.</text>
</comment>
<protein>
    <submittedName>
        <fullName evidence="1">Uncharacterized protein</fullName>
    </submittedName>
</protein>
<dbReference type="Proteomes" id="UP000037735">
    <property type="component" value="Unassembled WGS sequence"/>
</dbReference>
<reference evidence="1 2" key="1">
    <citation type="submission" date="2015-08" db="EMBL/GenBank/DDBJ databases">
        <title>Draft genome sequence of a Salmonella Enteritidis strain from day-old chicks.</title>
        <authorList>
            <person name="Clemente L."/>
            <person name="Jones-Dias D."/>
            <person name="Egas C."/>
            <person name="Fookes M."/>
            <person name="Thomson N.R."/>
            <person name="Manageiro V."/>
            <person name="Canica M."/>
        </authorList>
    </citation>
    <scope>NUCLEOTIDE SEQUENCE [LARGE SCALE GENOMIC DNA]</scope>
    <source>
        <strain evidence="1 2">LV60</strain>
    </source>
</reference>
<evidence type="ECO:0000313" key="1">
    <source>
        <dbReference type="EMBL" id="KOX85215.1"/>
    </source>
</evidence>
<evidence type="ECO:0000313" key="2">
    <source>
        <dbReference type="Proteomes" id="UP000037735"/>
    </source>
</evidence>
<dbReference type="AlphaFoldDB" id="A0A1X8WF76"/>
<dbReference type="EMBL" id="LIHI01000001">
    <property type="protein sequence ID" value="KOX85215.1"/>
    <property type="molecule type" value="Genomic_DNA"/>
</dbReference>
<sequence length="46" mass="5307">MGRNEVIQYLMDSCNVSFSAALQALRDNGWDMFLAQCELQEQYYPG</sequence>
<name>A0A1X8WF76_SALEN</name>